<feature type="transmembrane region" description="Helical" evidence="6">
    <location>
        <begin position="139"/>
        <end position="165"/>
    </location>
</feature>
<evidence type="ECO:0000313" key="8">
    <source>
        <dbReference type="EMBL" id="KAF2010700.1"/>
    </source>
</evidence>
<feature type="transmembrane region" description="Helical" evidence="6">
    <location>
        <begin position="217"/>
        <end position="242"/>
    </location>
</feature>
<evidence type="ECO:0000256" key="2">
    <source>
        <dbReference type="ARBA" id="ARBA00022692"/>
    </source>
</evidence>
<proteinExistence type="inferred from homology"/>
<dbReference type="PANTHER" id="PTHR33048">
    <property type="entry name" value="PTH11-LIKE INTEGRAL MEMBRANE PROTEIN (AFU_ORTHOLOGUE AFUA_5G11245)"/>
    <property type="match status" value="1"/>
</dbReference>
<evidence type="ECO:0000256" key="4">
    <source>
        <dbReference type="ARBA" id="ARBA00023136"/>
    </source>
</evidence>
<name>A0A6A5XCQ1_9PLEO</name>
<feature type="domain" description="Rhodopsin" evidence="7">
    <location>
        <begin position="52"/>
        <end position="287"/>
    </location>
</feature>
<keyword evidence="4 6" id="KW-0472">Membrane</keyword>
<organism evidence="8 9">
    <name type="scientific">Aaosphaeria arxii CBS 175.79</name>
    <dbReference type="NCBI Taxonomy" id="1450172"/>
    <lineage>
        <taxon>Eukaryota</taxon>
        <taxon>Fungi</taxon>
        <taxon>Dikarya</taxon>
        <taxon>Ascomycota</taxon>
        <taxon>Pezizomycotina</taxon>
        <taxon>Dothideomycetes</taxon>
        <taxon>Pleosporomycetidae</taxon>
        <taxon>Pleosporales</taxon>
        <taxon>Pleosporales incertae sedis</taxon>
        <taxon>Aaosphaeria</taxon>
    </lineage>
</organism>
<evidence type="ECO:0000313" key="9">
    <source>
        <dbReference type="Proteomes" id="UP000799778"/>
    </source>
</evidence>
<feature type="transmembrane region" description="Helical" evidence="6">
    <location>
        <begin position="20"/>
        <end position="41"/>
    </location>
</feature>
<dbReference type="RefSeq" id="XP_033379039.1">
    <property type="nucleotide sequence ID" value="XM_033525446.1"/>
</dbReference>
<dbReference type="GeneID" id="54282843"/>
<feature type="transmembrane region" description="Helical" evidence="6">
    <location>
        <begin position="62"/>
        <end position="84"/>
    </location>
</feature>
<evidence type="ECO:0000259" key="7">
    <source>
        <dbReference type="Pfam" id="PF20684"/>
    </source>
</evidence>
<reference evidence="8" key="1">
    <citation type="journal article" date="2020" name="Stud. Mycol.">
        <title>101 Dothideomycetes genomes: a test case for predicting lifestyles and emergence of pathogens.</title>
        <authorList>
            <person name="Haridas S."/>
            <person name="Albert R."/>
            <person name="Binder M."/>
            <person name="Bloem J."/>
            <person name="Labutti K."/>
            <person name="Salamov A."/>
            <person name="Andreopoulos B."/>
            <person name="Baker S."/>
            <person name="Barry K."/>
            <person name="Bills G."/>
            <person name="Bluhm B."/>
            <person name="Cannon C."/>
            <person name="Castanera R."/>
            <person name="Culley D."/>
            <person name="Daum C."/>
            <person name="Ezra D."/>
            <person name="Gonzalez J."/>
            <person name="Henrissat B."/>
            <person name="Kuo A."/>
            <person name="Liang C."/>
            <person name="Lipzen A."/>
            <person name="Lutzoni F."/>
            <person name="Magnuson J."/>
            <person name="Mondo S."/>
            <person name="Nolan M."/>
            <person name="Ohm R."/>
            <person name="Pangilinan J."/>
            <person name="Park H.-J."/>
            <person name="Ramirez L."/>
            <person name="Alfaro M."/>
            <person name="Sun H."/>
            <person name="Tritt A."/>
            <person name="Yoshinaga Y."/>
            <person name="Zwiers L.-H."/>
            <person name="Turgeon B."/>
            <person name="Goodwin S."/>
            <person name="Spatafora J."/>
            <person name="Crous P."/>
            <person name="Grigoriev I."/>
        </authorList>
    </citation>
    <scope>NUCLEOTIDE SEQUENCE</scope>
    <source>
        <strain evidence="8">CBS 175.79</strain>
    </source>
</reference>
<keyword evidence="2 6" id="KW-0812">Transmembrane</keyword>
<keyword evidence="9" id="KW-1185">Reference proteome</keyword>
<comment type="similarity">
    <text evidence="5">Belongs to the SAT4 family.</text>
</comment>
<evidence type="ECO:0000256" key="5">
    <source>
        <dbReference type="ARBA" id="ARBA00038359"/>
    </source>
</evidence>
<accession>A0A6A5XCQ1</accession>
<dbReference type="OrthoDB" id="3934549at2759"/>
<dbReference type="Pfam" id="PF20684">
    <property type="entry name" value="Fung_rhodopsin"/>
    <property type="match status" value="1"/>
</dbReference>
<evidence type="ECO:0000256" key="6">
    <source>
        <dbReference type="SAM" id="Phobius"/>
    </source>
</evidence>
<keyword evidence="3 6" id="KW-1133">Transmembrane helix</keyword>
<evidence type="ECO:0000256" key="3">
    <source>
        <dbReference type="ARBA" id="ARBA00022989"/>
    </source>
</evidence>
<dbReference type="PANTHER" id="PTHR33048:SF47">
    <property type="entry name" value="INTEGRAL MEMBRANE PROTEIN-RELATED"/>
    <property type="match status" value="1"/>
</dbReference>
<feature type="transmembrane region" description="Helical" evidence="6">
    <location>
        <begin position="104"/>
        <end position="127"/>
    </location>
</feature>
<dbReference type="EMBL" id="ML978076">
    <property type="protein sequence ID" value="KAF2010700.1"/>
    <property type="molecule type" value="Genomic_DNA"/>
</dbReference>
<dbReference type="InterPro" id="IPR052337">
    <property type="entry name" value="SAT4-like"/>
</dbReference>
<dbReference type="InterPro" id="IPR049326">
    <property type="entry name" value="Rhodopsin_dom_fungi"/>
</dbReference>
<gene>
    <name evidence="8" type="ORF">BU24DRAFT_400218</name>
</gene>
<dbReference type="GO" id="GO:0016020">
    <property type="term" value="C:membrane"/>
    <property type="evidence" value="ECO:0007669"/>
    <property type="project" value="UniProtKB-SubCell"/>
</dbReference>
<dbReference type="Proteomes" id="UP000799778">
    <property type="component" value="Unassembled WGS sequence"/>
</dbReference>
<protein>
    <recommendedName>
        <fullName evidence="7">Rhodopsin domain-containing protein</fullName>
    </recommendedName>
</protein>
<sequence length="363" mass="40686">MSSLQELQNRNLDENRGPEFRAFLICMLTLSITVVALRFWSRAIGPRVSQGKATHRFWWDDWVAFLALICLMAFTAVAITLVHFGLGRHIWTLDETELLMVFKLFYTVYYVYDVSLFLTKTSALLFLTRLFPRHTNPTWWNIALWVTHGMNSAWFVGICFGTAFMCKPLAKGWNPLIPGECGATSALWIGSAIPSVIIDLVILLLPLPKIWFLHISVARKTGVTLVFILGYCVIIVSLGRLITVLRSAKALDQDITYEGMPMVYWVSTECPATIISICLPPMLNIVRHFYKGFLSPFTSKISSMMTSKSTASSSTIKSPGMFSRSGLKYSGGNSDVNLRTESNGSSHSLWQLDNRGASVEITI</sequence>
<evidence type="ECO:0000256" key="1">
    <source>
        <dbReference type="ARBA" id="ARBA00004141"/>
    </source>
</evidence>
<feature type="transmembrane region" description="Helical" evidence="6">
    <location>
        <begin position="185"/>
        <end position="205"/>
    </location>
</feature>
<comment type="subcellular location">
    <subcellularLocation>
        <location evidence="1">Membrane</location>
        <topology evidence="1">Multi-pass membrane protein</topology>
    </subcellularLocation>
</comment>
<dbReference type="AlphaFoldDB" id="A0A6A5XCQ1"/>